<dbReference type="GO" id="GO:0005634">
    <property type="term" value="C:nucleus"/>
    <property type="evidence" value="ECO:0007669"/>
    <property type="project" value="TreeGrafter"/>
</dbReference>
<evidence type="ECO:0000313" key="6">
    <source>
        <dbReference type="Proteomes" id="UP000694521"/>
    </source>
</evidence>
<dbReference type="PROSITE" id="PS01179">
    <property type="entry name" value="PID"/>
    <property type="match status" value="1"/>
</dbReference>
<sequence length="443" mass="47672">SWWTRRTRPCCTHSLWPASVSGAWGVTVAGGGVGPRAVQGLLGNSGGKQGSPWDPQGRYRGGGCARTGVLACRVQALLQSWGVGWVPELGGVRGRPARAGCWVHLFAFRVCVGSPYSEVVGSWGRWGSRGLGVAPCWCAGPHAGGVCVRPAPLTLFSGSLLLLWLGTQGEVRQRRVPPAPAHTVLGGPWWRWPTPCGWGAGALVACEGSLSAAPPCRDFAYVARDQLTQMLKCHVFRCESPAKDIATSLHEVCSQVSPGLPRVLPPTPLSPGCLCRAEVGGLHCDRLWGGVRGPPALLRSWWSGEAPGRWLMASPWTPPGWWRSPSRWSSRCPRARWCRSSRSATWAAYLSQSPWAWMSSTRRWRRHWPPAAKSIGPPSWSTWHLPRSPSPMSRRRQCCASAACGSSPSWAWAGTSAPSPSSWPAPPAPSAATWSGVSPTRQG</sequence>
<dbReference type="GO" id="GO:0005737">
    <property type="term" value="C:cytoplasm"/>
    <property type="evidence" value="ECO:0007669"/>
    <property type="project" value="TreeGrafter"/>
</dbReference>
<reference evidence="5" key="2">
    <citation type="submission" date="2025-09" db="UniProtKB">
        <authorList>
            <consortium name="Ensembl"/>
        </authorList>
    </citation>
    <scope>IDENTIFICATION</scope>
</reference>
<evidence type="ECO:0000313" key="5">
    <source>
        <dbReference type="Ensembl" id="ENSACDP00005012232.1"/>
    </source>
</evidence>
<evidence type="ECO:0000256" key="2">
    <source>
        <dbReference type="SAM" id="MobiDB-lite"/>
    </source>
</evidence>
<feature type="domain" description="PID" evidence="4">
    <location>
        <begin position="219"/>
        <end position="254"/>
    </location>
</feature>
<dbReference type="InterPro" id="IPR011993">
    <property type="entry name" value="PH-like_dom_sf"/>
</dbReference>
<keyword evidence="1" id="KW-0677">Repeat</keyword>
<proteinExistence type="predicted"/>
<keyword evidence="6" id="KW-1185">Reference proteome</keyword>
<dbReference type="Pfam" id="PF00640">
    <property type="entry name" value="PID"/>
    <property type="match status" value="1"/>
</dbReference>
<dbReference type="Proteomes" id="UP000694521">
    <property type="component" value="Unplaced"/>
</dbReference>
<keyword evidence="3" id="KW-0732">Signal</keyword>
<evidence type="ECO:0000256" key="3">
    <source>
        <dbReference type="SAM" id="SignalP"/>
    </source>
</evidence>
<dbReference type="Gene3D" id="2.30.29.30">
    <property type="entry name" value="Pleckstrin-homology domain (PH domain)/Phosphotyrosine-binding domain (PTB)"/>
    <property type="match status" value="1"/>
</dbReference>
<dbReference type="PANTHER" id="PTHR14058:SF5">
    <property type="entry name" value="AMYLOID BETA PRECURSOR PROTEIN BINDING FAMILY B MEMBER 1"/>
    <property type="match status" value="1"/>
</dbReference>
<feature type="chain" id="PRO_5034459351" description="PID domain-containing protein" evidence="3">
    <location>
        <begin position="26"/>
        <end position="443"/>
    </location>
</feature>
<name>A0A8B9IJ46_ANSCY</name>
<feature type="signal peptide" evidence="3">
    <location>
        <begin position="1"/>
        <end position="25"/>
    </location>
</feature>
<evidence type="ECO:0000256" key="1">
    <source>
        <dbReference type="ARBA" id="ARBA00022737"/>
    </source>
</evidence>
<organism evidence="5 6">
    <name type="scientific">Anser cygnoides</name>
    <name type="common">Swan goose</name>
    <dbReference type="NCBI Taxonomy" id="8845"/>
    <lineage>
        <taxon>Eukaryota</taxon>
        <taxon>Metazoa</taxon>
        <taxon>Chordata</taxon>
        <taxon>Craniata</taxon>
        <taxon>Vertebrata</taxon>
        <taxon>Euteleostomi</taxon>
        <taxon>Archelosauria</taxon>
        <taxon>Archosauria</taxon>
        <taxon>Dinosauria</taxon>
        <taxon>Saurischia</taxon>
        <taxon>Theropoda</taxon>
        <taxon>Coelurosauria</taxon>
        <taxon>Aves</taxon>
        <taxon>Neognathae</taxon>
        <taxon>Galloanserae</taxon>
        <taxon>Anseriformes</taxon>
        <taxon>Anatidae</taxon>
        <taxon>Anserinae</taxon>
        <taxon>Anser</taxon>
    </lineage>
</organism>
<feature type="region of interest" description="Disordered" evidence="2">
    <location>
        <begin position="413"/>
        <end position="443"/>
    </location>
</feature>
<dbReference type="GO" id="GO:0001540">
    <property type="term" value="F:amyloid-beta binding"/>
    <property type="evidence" value="ECO:0007669"/>
    <property type="project" value="InterPro"/>
</dbReference>
<dbReference type="AlphaFoldDB" id="A0A8B9IJ46"/>
<protein>
    <recommendedName>
        <fullName evidence="4">PID domain-containing protein</fullName>
    </recommendedName>
</protein>
<dbReference type="PANTHER" id="PTHR14058">
    <property type="entry name" value="AMYLOID BETA A4 PRECURSOR PROTEIN-BINDING FAMILY B"/>
    <property type="match status" value="1"/>
</dbReference>
<evidence type="ECO:0000259" key="4">
    <source>
        <dbReference type="PROSITE" id="PS01179"/>
    </source>
</evidence>
<accession>A0A8B9IJ46</accession>
<dbReference type="SUPFAM" id="SSF50729">
    <property type="entry name" value="PH domain-like"/>
    <property type="match status" value="1"/>
</dbReference>
<dbReference type="InterPro" id="IPR039576">
    <property type="entry name" value="APBB1/2/3"/>
</dbReference>
<dbReference type="Ensembl" id="ENSACDT00005014774.1">
    <property type="protein sequence ID" value="ENSACDP00005012232.1"/>
    <property type="gene ID" value="ENSACDG00005009032.1"/>
</dbReference>
<dbReference type="InterPro" id="IPR006020">
    <property type="entry name" value="PTB/PI_dom"/>
</dbReference>
<reference evidence="5" key="1">
    <citation type="submission" date="2025-08" db="UniProtKB">
        <authorList>
            <consortium name="Ensembl"/>
        </authorList>
    </citation>
    <scope>IDENTIFICATION</scope>
</reference>
<dbReference type="GO" id="GO:0006355">
    <property type="term" value="P:regulation of DNA-templated transcription"/>
    <property type="evidence" value="ECO:0007669"/>
    <property type="project" value="TreeGrafter"/>
</dbReference>